<evidence type="ECO:0000313" key="1">
    <source>
        <dbReference type="EMBL" id="EKV58303.1"/>
    </source>
</evidence>
<comment type="caution">
    <text evidence="1">The sequence shown here is derived from an EMBL/GenBank/DDBJ whole genome shotgun (WGS) entry which is preliminary data.</text>
</comment>
<reference evidence="1 2" key="1">
    <citation type="submission" date="2012-07" db="EMBL/GenBank/DDBJ databases">
        <title>Genome sequence of Brachyspira sp. 30446, isolated from a pig with mucohaemorrhagic colitis.</title>
        <authorList>
            <person name="Rubin J.E."/>
            <person name="Fernando C."/>
            <person name="Harding J.C.S."/>
            <person name="Hill J.E."/>
        </authorList>
    </citation>
    <scope>NUCLEOTIDE SEQUENCE [LARGE SCALE GENOMIC DNA]</scope>
    <source>
        <strain evidence="1 2">30446</strain>
    </source>
</reference>
<proteinExistence type="predicted"/>
<dbReference type="EMBL" id="ALNZ01000006">
    <property type="protein sequence ID" value="EKV58303.1"/>
    <property type="molecule type" value="Genomic_DNA"/>
</dbReference>
<accession>A0A2U4FSN4</accession>
<dbReference type="AlphaFoldDB" id="A0A2U4FSN4"/>
<sequence length="91" mass="10945">MHNIDSIIDDINTFFYIAESMYFFNPYTLKSYKDILDSLLSSLMYLYRSAEENKKDYKLLNELKNLDFRDVKSMRIYLLIMPYSFNAVLVL</sequence>
<protein>
    <submittedName>
        <fullName evidence="1">Uncharacterized protein</fullName>
    </submittedName>
</protein>
<gene>
    <name evidence="1" type="ORF">A966_00925</name>
</gene>
<evidence type="ECO:0000313" key="2">
    <source>
        <dbReference type="Proteomes" id="UP000011663"/>
    </source>
</evidence>
<dbReference type="GeneID" id="70080181"/>
<name>A0A2U4FSN4_9SPIR</name>
<dbReference type="RefSeq" id="WP_008721356.1">
    <property type="nucleotide sequence ID" value="NZ_JH994110.1"/>
</dbReference>
<organism evidence="1 2">
    <name type="scientific">Brachyspira hampsonii 30446</name>
    <dbReference type="NCBI Taxonomy" id="1289135"/>
    <lineage>
        <taxon>Bacteria</taxon>
        <taxon>Pseudomonadati</taxon>
        <taxon>Spirochaetota</taxon>
        <taxon>Spirochaetia</taxon>
        <taxon>Brachyspirales</taxon>
        <taxon>Brachyspiraceae</taxon>
        <taxon>Brachyspira</taxon>
    </lineage>
</organism>
<dbReference type="Proteomes" id="UP000011663">
    <property type="component" value="Unassembled WGS sequence"/>
</dbReference>